<evidence type="ECO:0000313" key="1">
    <source>
        <dbReference type="EMBL" id="DAD38012.1"/>
    </source>
</evidence>
<comment type="caution">
    <text evidence="1">The sequence shown here is derived from an EMBL/GenBank/DDBJ whole genome shotgun (WGS) entry which is preliminary data.</text>
</comment>
<sequence length="72" mass="8357">MPDAGTCRKTQTNLYKCEQQEGRKERTKRRKPAHTRSIIGFLARICYRQTFPTSLPKGMLVGRRSGMPLFKK</sequence>
<proteinExistence type="predicted"/>
<reference evidence="1 2" key="1">
    <citation type="journal article" date="2020" name="Mol. Biol. Evol.">
        <title>Distinct Expression and Methylation Patterns for Genes with Different Fates following a Single Whole-Genome Duplication in Flowering Plants.</title>
        <authorList>
            <person name="Shi T."/>
            <person name="Rahmani R.S."/>
            <person name="Gugger P.F."/>
            <person name="Wang M."/>
            <person name="Li H."/>
            <person name="Zhang Y."/>
            <person name="Li Z."/>
            <person name="Wang Q."/>
            <person name="Van de Peer Y."/>
            <person name="Marchal K."/>
            <person name="Chen J."/>
        </authorList>
    </citation>
    <scope>NUCLEOTIDE SEQUENCE [LARGE SCALE GENOMIC DNA]</scope>
    <source>
        <tissue evidence="1">Leaf</tissue>
    </source>
</reference>
<evidence type="ECO:0000313" key="2">
    <source>
        <dbReference type="Proteomes" id="UP000607653"/>
    </source>
</evidence>
<protein>
    <submittedName>
        <fullName evidence="1">Uncharacterized protein</fullName>
    </submittedName>
</protein>
<dbReference type="EMBL" id="DUZY01000004">
    <property type="protein sequence ID" value="DAD38012.1"/>
    <property type="molecule type" value="Genomic_DNA"/>
</dbReference>
<keyword evidence="2" id="KW-1185">Reference proteome</keyword>
<organism evidence="1 2">
    <name type="scientific">Nelumbo nucifera</name>
    <name type="common">Sacred lotus</name>
    <dbReference type="NCBI Taxonomy" id="4432"/>
    <lineage>
        <taxon>Eukaryota</taxon>
        <taxon>Viridiplantae</taxon>
        <taxon>Streptophyta</taxon>
        <taxon>Embryophyta</taxon>
        <taxon>Tracheophyta</taxon>
        <taxon>Spermatophyta</taxon>
        <taxon>Magnoliopsida</taxon>
        <taxon>Proteales</taxon>
        <taxon>Nelumbonaceae</taxon>
        <taxon>Nelumbo</taxon>
    </lineage>
</organism>
<accession>A0A822YZ89</accession>
<dbReference type="AlphaFoldDB" id="A0A822YZ89"/>
<dbReference type="Proteomes" id="UP000607653">
    <property type="component" value="Unassembled WGS sequence"/>
</dbReference>
<name>A0A822YZ89_NELNU</name>
<gene>
    <name evidence="1" type="ORF">HUJ06_008653</name>
</gene>